<evidence type="ECO:0000313" key="11">
    <source>
        <dbReference type="EMBL" id="AMD22771.1"/>
    </source>
</evidence>
<keyword evidence="3" id="KW-0808">Transferase</keyword>
<dbReference type="InterPro" id="IPR051236">
    <property type="entry name" value="HAT_RTT109-like"/>
</dbReference>
<organism evidence="11 12">
    <name type="scientific">Eremothecium sinecaudum</name>
    <dbReference type="NCBI Taxonomy" id="45286"/>
    <lineage>
        <taxon>Eukaryota</taxon>
        <taxon>Fungi</taxon>
        <taxon>Dikarya</taxon>
        <taxon>Ascomycota</taxon>
        <taxon>Saccharomycotina</taxon>
        <taxon>Saccharomycetes</taxon>
        <taxon>Saccharomycetales</taxon>
        <taxon>Saccharomycetaceae</taxon>
        <taxon>Eremothecium</taxon>
    </lineage>
</organism>
<evidence type="ECO:0000256" key="6">
    <source>
        <dbReference type="ARBA" id="ARBA00023015"/>
    </source>
</evidence>
<evidence type="ECO:0000256" key="7">
    <source>
        <dbReference type="ARBA" id="ARBA00023163"/>
    </source>
</evidence>
<dbReference type="GO" id="GO:0006355">
    <property type="term" value="P:regulation of DNA-templated transcription"/>
    <property type="evidence" value="ECO:0007669"/>
    <property type="project" value="InterPro"/>
</dbReference>
<feature type="region of interest" description="Disordered" evidence="10">
    <location>
        <begin position="134"/>
        <end position="158"/>
    </location>
</feature>
<dbReference type="GO" id="GO:0032931">
    <property type="term" value="F:histone H3K56 acetyltransferase activity"/>
    <property type="evidence" value="ECO:0007669"/>
    <property type="project" value="TreeGrafter"/>
</dbReference>
<keyword evidence="7" id="KW-0804">Transcription</keyword>
<accession>A0A109V0H0</accession>
<comment type="catalytic activity">
    <reaction evidence="9">
        <text>L-lysyl-[histone] + acetyl-CoA = N(6)-acetyl-L-lysyl-[histone] + CoA + H(+)</text>
        <dbReference type="Rhea" id="RHEA:21992"/>
        <dbReference type="Rhea" id="RHEA-COMP:9845"/>
        <dbReference type="Rhea" id="RHEA-COMP:11338"/>
        <dbReference type="ChEBI" id="CHEBI:15378"/>
        <dbReference type="ChEBI" id="CHEBI:29969"/>
        <dbReference type="ChEBI" id="CHEBI:57287"/>
        <dbReference type="ChEBI" id="CHEBI:57288"/>
        <dbReference type="ChEBI" id="CHEBI:61930"/>
        <dbReference type="EC" id="2.3.1.48"/>
    </reaction>
    <physiologicalReaction direction="left-to-right" evidence="9">
        <dbReference type="Rhea" id="RHEA:21993"/>
    </physiologicalReaction>
</comment>
<dbReference type="AlphaFoldDB" id="A0A109V0H0"/>
<keyword evidence="6" id="KW-0805">Transcription regulation</keyword>
<dbReference type="InterPro" id="IPR013178">
    <property type="entry name" value="Histone_AcTrfase_Rtt109/CBP"/>
</dbReference>
<dbReference type="InterPro" id="IPR016849">
    <property type="entry name" value="Rtt109"/>
</dbReference>
<keyword evidence="12" id="KW-1185">Reference proteome</keyword>
<dbReference type="EMBL" id="CP014248">
    <property type="protein sequence ID" value="AMD22771.1"/>
    <property type="molecule type" value="Genomic_DNA"/>
</dbReference>
<dbReference type="EC" id="2.3.1.48" evidence="2"/>
<comment type="subcellular location">
    <subcellularLocation>
        <location evidence="1">Nucleus</location>
    </subcellularLocation>
</comment>
<name>A0A109V0H0_9SACH</name>
<evidence type="ECO:0000256" key="8">
    <source>
        <dbReference type="ARBA" id="ARBA00023242"/>
    </source>
</evidence>
<evidence type="ECO:0000256" key="1">
    <source>
        <dbReference type="ARBA" id="ARBA00004123"/>
    </source>
</evidence>
<dbReference type="GO" id="GO:0005634">
    <property type="term" value="C:nucleus"/>
    <property type="evidence" value="ECO:0007669"/>
    <property type="project" value="UniProtKB-SubCell"/>
</dbReference>
<keyword evidence="4" id="KW-0227">DNA damage</keyword>
<dbReference type="Pfam" id="PF08214">
    <property type="entry name" value="HAT_KAT11"/>
    <property type="match status" value="1"/>
</dbReference>
<dbReference type="OrthoDB" id="3361892at2759"/>
<keyword evidence="5" id="KW-0007">Acetylation</keyword>
<dbReference type="Proteomes" id="UP000243052">
    <property type="component" value="Chromosome viii"/>
</dbReference>
<dbReference type="GeneID" id="28726135"/>
<dbReference type="PROSITE" id="PS51728">
    <property type="entry name" value="RTT109_HAT"/>
    <property type="match status" value="1"/>
</dbReference>
<keyword evidence="8" id="KW-0539">Nucleus</keyword>
<dbReference type="SMART" id="SM01250">
    <property type="entry name" value="KAT11"/>
    <property type="match status" value="1"/>
</dbReference>
<dbReference type="GO" id="GO:0006974">
    <property type="term" value="P:DNA damage response"/>
    <property type="evidence" value="ECO:0007669"/>
    <property type="project" value="UniProtKB-KW"/>
</dbReference>
<gene>
    <name evidence="11" type="ORF">AW171_hschr84829</name>
</gene>
<reference evidence="11 12" key="1">
    <citation type="submission" date="2016-01" db="EMBL/GenBank/DDBJ databases">
        <title>Genome sequence of the yeast Holleya sinecauda.</title>
        <authorList>
            <person name="Dietrich F.S."/>
        </authorList>
    </citation>
    <scope>NUCLEOTIDE SEQUENCE [LARGE SCALE GENOMIC DNA]</scope>
    <source>
        <strain evidence="11 12">ATCC 58844</strain>
    </source>
</reference>
<dbReference type="RefSeq" id="XP_017989767.1">
    <property type="nucleotide sequence ID" value="XM_018134278.1"/>
</dbReference>
<evidence type="ECO:0000313" key="12">
    <source>
        <dbReference type="Proteomes" id="UP000243052"/>
    </source>
</evidence>
<evidence type="ECO:0000256" key="4">
    <source>
        <dbReference type="ARBA" id="ARBA00022763"/>
    </source>
</evidence>
<evidence type="ECO:0000256" key="2">
    <source>
        <dbReference type="ARBA" id="ARBA00013184"/>
    </source>
</evidence>
<proteinExistence type="predicted"/>
<dbReference type="STRING" id="45286.A0A109V0H0"/>
<protein>
    <recommendedName>
        <fullName evidence="2">histone acetyltransferase</fullName>
        <ecNumber evidence="2">2.3.1.48</ecNumber>
    </recommendedName>
</protein>
<evidence type="ECO:0000256" key="5">
    <source>
        <dbReference type="ARBA" id="ARBA00022990"/>
    </source>
</evidence>
<evidence type="ECO:0000256" key="10">
    <source>
        <dbReference type="SAM" id="MobiDB-lite"/>
    </source>
</evidence>
<sequence length="445" mass="50896">MRLDTLLSRILLKDHSFQLVQLQSPPCECDHIIAVDELKKDPTQVKTVKSEHFITISYNEKVFYALEVMVYIIVDNVDAKAERFIFISKADTSGYCDVKVSTRLITRAILEYLISIDPLHYLAKVQLLDKEDVSNEESPSATSKDKPENQTDVEVGAGSHVDQKIKEPTFVFIDCPYQFITKISLFTRAEAQYLFPDSADSPNKHLLSGQKLLRWWLSIIDDLLSTNFESDSIARLQIPGEEKKTINLYLRNMQFKNWQVGDIFHDSEDELAMYRIPVFEDDPKGRFLSELEQEGRVAAVKFSTFWLEIQARSEFRLGALVSVIGARGRYKGVYTRPEDDEVVILSTMKKYFSRKHKITKEGYDTVEGAIKAHRNLRDLLRKRDNAEMLHVDGSSDSIYNANTPAISLNPETEKNSNAHAVQKRPPINNLNAFVVRKKPKATKNA</sequence>
<evidence type="ECO:0000256" key="9">
    <source>
        <dbReference type="ARBA" id="ARBA00048940"/>
    </source>
</evidence>
<dbReference type="PANTHER" id="PTHR31571:SF2">
    <property type="entry name" value="HISTONE ACETYLTRANSFERASE RTT109"/>
    <property type="match status" value="1"/>
</dbReference>
<dbReference type="PANTHER" id="PTHR31571">
    <property type="entry name" value="ALTERED INHERITANCE OF MITOCHONDRIA PROTEIN 6"/>
    <property type="match status" value="1"/>
</dbReference>
<evidence type="ECO:0000256" key="3">
    <source>
        <dbReference type="ARBA" id="ARBA00022679"/>
    </source>
</evidence>